<proteinExistence type="predicted"/>
<gene>
    <name evidence="1" type="primary">Dgri\GH12673</name>
    <name evidence="1" type="ORF">Dgri_GH12673</name>
</gene>
<accession>B4JKJ3</accession>
<dbReference type="GO" id="GO:0008527">
    <property type="term" value="F:taste receptor activity"/>
    <property type="evidence" value="ECO:0007669"/>
    <property type="project" value="InterPro"/>
</dbReference>
<evidence type="ECO:0000313" key="1">
    <source>
        <dbReference type="EMBL" id="EDW00096.1"/>
    </source>
</evidence>
<dbReference type="Proteomes" id="UP000001070">
    <property type="component" value="Unassembled WGS sequence"/>
</dbReference>
<dbReference type="OrthoDB" id="5800391at2759"/>
<dbReference type="PhylomeDB" id="B4JKJ3"/>
<dbReference type="Pfam" id="PF06151">
    <property type="entry name" value="Trehalose_recp"/>
    <property type="match status" value="1"/>
</dbReference>
<organism evidence="2">
    <name type="scientific">Drosophila grimshawi</name>
    <name type="common">Hawaiian fruit fly</name>
    <name type="synonym">Idiomyia grimshawi</name>
    <dbReference type="NCBI Taxonomy" id="7222"/>
    <lineage>
        <taxon>Eukaryota</taxon>
        <taxon>Metazoa</taxon>
        <taxon>Ecdysozoa</taxon>
        <taxon>Arthropoda</taxon>
        <taxon>Hexapoda</taxon>
        <taxon>Insecta</taxon>
        <taxon>Pterygota</taxon>
        <taxon>Neoptera</taxon>
        <taxon>Endopterygota</taxon>
        <taxon>Diptera</taxon>
        <taxon>Brachycera</taxon>
        <taxon>Muscomorpha</taxon>
        <taxon>Ephydroidea</taxon>
        <taxon>Drosophilidae</taxon>
        <taxon>Drosophila</taxon>
        <taxon>Hawaiian Drosophila</taxon>
    </lineage>
</organism>
<sequence length="218" mass="24584">MEMLAIAQCFSLIPVGGIQAASAEGLYISRGSWRNRYATIAPQWICCLCHPMPETFRIYVHTAYPSIVELIDKVHVAVSGIMLISFGSNLYFVCLQLLITFHNYNFKPIISDARLRFSGSPRSPEPVRQLRLVSAEGYHEVVDGNIVTNELVLIQFYEDTSRPPTSPLHSKCYRRLNTLSGSYQEHAVYLELKLSLQLELGMGLGLGLKIWYEPVCLV</sequence>
<dbReference type="HOGENOM" id="CLU_1268076_0_0_1"/>
<dbReference type="InterPro" id="IPR009318">
    <property type="entry name" value="Gustatory_rcpt"/>
</dbReference>
<evidence type="ECO:0000313" key="2">
    <source>
        <dbReference type="Proteomes" id="UP000001070"/>
    </source>
</evidence>
<dbReference type="AlphaFoldDB" id="B4JKJ3"/>
<dbReference type="EMBL" id="CH916370">
    <property type="protein sequence ID" value="EDW00096.1"/>
    <property type="molecule type" value="Genomic_DNA"/>
</dbReference>
<dbReference type="InParanoid" id="B4JKJ3"/>
<protein>
    <submittedName>
        <fullName evidence="1">GH12673</fullName>
    </submittedName>
</protein>
<reference evidence="1 2" key="1">
    <citation type="journal article" date="2007" name="Nature">
        <title>Evolution of genes and genomes on the Drosophila phylogeny.</title>
        <authorList>
            <consortium name="Drosophila 12 Genomes Consortium"/>
            <person name="Clark A.G."/>
            <person name="Eisen M.B."/>
            <person name="Smith D.R."/>
            <person name="Bergman C.M."/>
            <person name="Oliver B."/>
            <person name="Markow T.A."/>
            <person name="Kaufman T.C."/>
            <person name="Kellis M."/>
            <person name="Gelbart W."/>
            <person name="Iyer V.N."/>
            <person name="Pollard D.A."/>
            <person name="Sackton T.B."/>
            <person name="Larracuente A.M."/>
            <person name="Singh N.D."/>
            <person name="Abad J.P."/>
            <person name="Abt D.N."/>
            <person name="Adryan B."/>
            <person name="Aguade M."/>
            <person name="Akashi H."/>
            <person name="Anderson W.W."/>
            <person name="Aquadro C.F."/>
            <person name="Ardell D.H."/>
            <person name="Arguello R."/>
            <person name="Artieri C.G."/>
            <person name="Barbash D.A."/>
            <person name="Barker D."/>
            <person name="Barsanti P."/>
            <person name="Batterham P."/>
            <person name="Batzoglou S."/>
            <person name="Begun D."/>
            <person name="Bhutkar A."/>
            <person name="Blanco E."/>
            <person name="Bosak S.A."/>
            <person name="Bradley R.K."/>
            <person name="Brand A.D."/>
            <person name="Brent M.R."/>
            <person name="Brooks A.N."/>
            <person name="Brown R.H."/>
            <person name="Butlin R.K."/>
            <person name="Caggese C."/>
            <person name="Calvi B.R."/>
            <person name="Bernardo de Carvalho A."/>
            <person name="Caspi A."/>
            <person name="Castrezana S."/>
            <person name="Celniker S.E."/>
            <person name="Chang J.L."/>
            <person name="Chapple C."/>
            <person name="Chatterji S."/>
            <person name="Chinwalla A."/>
            <person name="Civetta A."/>
            <person name="Clifton S.W."/>
            <person name="Comeron J.M."/>
            <person name="Costello J.C."/>
            <person name="Coyne J.A."/>
            <person name="Daub J."/>
            <person name="David R.G."/>
            <person name="Delcher A.L."/>
            <person name="Delehaunty K."/>
            <person name="Do C.B."/>
            <person name="Ebling H."/>
            <person name="Edwards K."/>
            <person name="Eickbush T."/>
            <person name="Evans J.D."/>
            <person name="Filipski A."/>
            <person name="Findeiss S."/>
            <person name="Freyhult E."/>
            <person name="Fulton L."/>
            <person name="Fulton R."/>
            <person name="Garcia A.C."/>
            <person name="Gardiner A."/>
            <person name="Garfield D.A."/>
            <person name="Garvin B.E."/>
            <person name="Gibson G."/>
            <person name="Gilbert D."/>
            <person name="Gnerre S."/>
            <person name="Godfrey J."/>
            <person name="Good R."/>
            <person name="Gotea V."/>
            <person name="Gravely B."/>
            <person name="Greenberg A.J."/>
            <person name="Griffiths-Jones S."/>
            <person name="Gross S."/>
            <person name="Guigo R."/>
            <person name="Gustafson E.A."/>
            <person name="Haerty W."/>
            <person name="Hahn M.W."/>
            <person name="Halligan D.L."/>
            <person name="Halpern A.L."/>
            <person name="Halter G.M."/>
            <person name="Han M.V."/>
            <person name="Heger A."/>
            <person name="Hillier L."/>
            <person name="Hinrichs A.S."/>
            <person name="Holmes I."/>
            <person name="Hoskins R.A."/>
            <person name="Hubisz M.J."/>
            <person name="Hultmark D."/>
            <person name="Huntley M.A."/>
            <person name="Jaffe D.B."/>
            <person name="Jagadeeshan S."/>
            <person name="Jeck W.R."/>
            <person name="Johnson J."/>
            <person name="Jones C.D."/>
            <person name="Jordan W.C."/>
            <person name="Karpen G.H."/>
            <person name="Kataoka E."/>
            <person name="Keightley P.D."/>
            <person name="Kheradpour P."/>
            <person name="Kirkness E.F."/>
            <person name="Koerich L.B."/>
            <person name="Kristiansen K."/>
            <person name="Kudrna D."/>
            <person name="Kulathinal R.J."/>
            <person name="Kumar S."/>
            <person name="Kwok R."/>
            <person name="Lander E."/>
            <person name="Langley C.H."/>
            <person name="Lapoint R."/>
            <person name="Lazzaro B.P."/>
            <person name="Lee S.J."/>
            <person name="Levesque L."/>
            <person name="Li R."/>
            <person name="Lin C.F."/>
            <person name="Lin M.F."/>
            <person name="Lindblad-Toh K."/>
            <person name="Llopart A."/>
            <person name="Long M."/>
            <person name="Low L."/>
            <person name="Lozovsky E."/>
            <person name="Lu J."/>
            <person name="Luo M."/>
            <person name="Machado C.A."/>
            <person name="Makalowski W."/>
            <person name="Marzo M."/>
            <person name="Matsuda M."/>
            <person name="Matzkin L."/>
            <person name="McAllister B."/>
            <person name="McBride C.S."/>
            <person name="McKernan B."/>
            <person name="McKernan K."/>
            <person name="Mendez-Lago M."/>
            <person name="Minx P."/>
            <person name="Mollenhauer M.U."/>
            <person name="Montooth K."/>
            <person name="Mount S.M."/>
            <person name="Mu X."/>
            <person name="Myers E."/>
            <person name="Negre B."/>
            <person name="Newfeld S."/>
            <person name="Nielsen R."/>
            <person name="Noor M.A."/>
            <person name="O'Grady P."/>
            <person name="Pachter L."/>
            <person name="Papaceit M."/>
            <person name="Parisi M.J."/>
            <person name="Parisi M."/>
            <person name="Parts L."/>
            <person name="Pedersen J.S."/>
            <person name="Pesole G."/>
            <person name="Phillippy A.M."/>
            <person name="Ponting C.P."/>
            <person name="Pop M."/>
            <person name="Porcelli D."/>
            <person name="Powell J.R."/>
            <person name="Prohaska S."/>
            <person name="Pruitt K."/>
            <person name="Puig M."/>
            <person name="Quesneville H."/>
            <person name="Ram K.R."/>
            <person name="Rand D."/>
            <person name="Rasmussen M.D."/>
            <person name="Reed L.K."/>
            <person name="Reenan R."/>
            <person name="Reily A."/>
            <person name="Remington K.A."/>
            <person name="Rieger T.T."/>
            <person name="Ritchie M.G."/>
            <person name="Robin C."/>
            <person name="Rogers Y.H."/>
            <person name="Rohde C."/>
            <person name="Rozas J."/>
            <person name="Rubenfield M.J."/>
            <person name="Ruiz A."/>
            <person name="Russo S."/>
            <person name="Salzberg S.L."/>
            <person name="Sanchez-Gracia A."/>
            <person name="Saranga D.J."/>
            <person name="Sato H."/>
            <person name="Schaeffer S.W."/>
            <person name="Schatz M.C."/>
            <person name="Schlenke T."/>
            <person name="Schwartz R."/>
            <person name="Segarra C."/>
            <person name="Singh R.S."/>
            <person name="Sirot L."/>
            <person name="Sirota M."/>
            <person name="Sisneros N.B."/>
            <person name="Smith C.D."/>
            <person name="Smith T.F."/>
            <person name="Spieth J."/>
            <person name="Stage D.E."/>
            <person name="Stark A."/>
            <person name="Stephan W."/>
            <person name="Strausberg R.L."/>
            <person name="Strempel S."/>
            <person name="Sturgill D."/>
            <person name="Sutton G."/>
            <person name="Sutton G.G."/>
            <person name="Tao W."/>
            <person name="Teichmann S."/>
            <person name="Tobari Y.N."/>
            <person name="Tomimura Y."/>
            <person name="Tsolas J.M."/>
            <person name="Valente V.L."/>
            <person name="Venter E."/>
            <person name="Venter J.C."/>
            <person name="Vicario S."/>
            <person name="Vieira F.G."/>
            <person name="Vilella A.J."/>
            <person name="Villasante A."/>
            <person name="Walenz B."/>
            <person name="Wang J."/>
            <person name="Wasserman M."/>
            <person name="Watts T."/>
            <person name="Wilson D."/>
            <person name="Wilson R.K."/>
            <person name="Wing R.A."/>
            <person name="Wolfner M.F."/>
            <person name="Wong A."/>
            <person name="Wong G.K."/>
            <person name="Wu C.I."/>
            <person name="Wu G."/>
            <person name="Yamamoto D."/>
            <person name="Yang H.P."/>
            <person name="Yang S.P."/>
            <person name="Yorke J.A."/>
            <person name="Yoshida K."/>
            <person name="Zdobnov E."/>
            <person name="Zhang P."/>
            <person name="Zhang Y."/>
            <person name="Zimin A.V."/>
            <person name="Baldwin J."/>
            <person name="Abdouelleil A."/>
            <person name="Abdulkadir J."/>
            <person name="Abebe A."/>
            <person name="Abera B."/>
            <person name="Abreu J."/>
            <person name="Acer S.C."/>
            <person name="Aftuck L."/>
            <person name="Alexander A."/>
            <person name="An P."/>
            <person name="Anderson E."/>
            <person name="Anderson S."/>
            <person name="Arachi H."/>
            <person name="Azer M."/>
            <person name="Bachantsang P."/>
            <person name="Barry A."/>
            <person name="Bayul T."/>
            <person name="Berlin A."/>
            <person name="Bessette D."/>
            <person name="Bloom T."/>
            <person name="Blye J."/>
            <person name="Boguslavskiy L."/>
            <person name="Bonnet C."/>
            <person name="Boukhgalter B."/>
            <person name="Bourzgui I."/>
            <person name="Brown A."/>
            <person name="Cahill P."/>
            <person name="Channer S."/>
            <person name="Cheshatsang Y."/>
            <person name="Chuda L."/>
            <person name="Citroen M."/>
            <person name="Collymore A."/>
            <person name="Cooke P."/>
            <person name="Costello M."/>
            <person name="D'Aco K."/>
            <person name="Daza R."/>
            <person name="De Haan G."/>
            <person name="DeGray S."/>
            <person name="DeMaso C."/>
            <person name="Dhargay N."/>
            <person name="Dooley K."/>
            <person name="Dooley E."/>
            <person name="Doricent M."/>
            <person name="Dorje P."/>
            <person name="Dorjee K."/>
            <person name="Dupes A."/>
            <person name="Elong R."/>
            <person name="Falk J."/>
            <person name="Farina A."/>
            <person name="Faro S."/>
            <person name="Ferguson D."/>
            <person name="Fisher S."/>
            <person name="Foley C.D."/>
            <person name="Franke A."/>
            <person name="Friedrich D."/>
            <person name="Gadbois L."/>
            <person name="Gearin G."/>
            <person name="Gearin C.R."/>
            <person name="Giannoukos G."/>
            <person name="Goode T."/>
            <person name="Graham J."/>
            <person name="Grandbois E."/>
            <person name="Grewal S."/>
            <person name="Gyaltsen K."/>
            <person name="Hafez N."/>
            <person name="Hagos B."/>
            <person name="Hall J."/>
            <person name="Henson C."/>
            <person name="Hollinger A."/>
            <person name="Honan T."/>
            <person name="Huard M.D."/>
            <person name="Hughes L."/>
            <person name="Hurhula B."/>
            <person name="Husby M.E."/>
            <person name="Kamat A."/>
            <person name="Kanga B."/>
            <person name="Kashin S."/>
            <person name="Khazanovich D."/>
            <person name="Kisner P."/>
            <person name="Lance K."/>
            <person name="Lara M."/>
            <person name="Lee W."/>
            <person name="Lennon N."/>
            <person name="Letendre F."/>
            <person name="LeVine R."/>
            <person name="Lipovsky A."/>
            <person name="Liu X."/>
            <person name="Liu J."/>
            <person name="Liu S."/>
            <person name="Lokyitsang T."/>
            <person name="Lokyitsang Y."/>
            <person name="Lubonja R."/>
            <person name="Lui A."/>
            <person name="MacDonald P."/>
            <person name="Magnisalis V."/>
            <person name="Maru K."/>
            <person name="Matthews C."/>
            <person name="McCusker W."/>
            <person name="McDonough S."/>
            <person name="Mehta T."/>
            <person name="Meldrim J."/>
            <person name="Meneus L."/>
            <person name="Mihai O."/>
            <person name="Mihalev A."/>
            <person name="Mihova T."/>
            <person name="Mittelman R."/>
            <person name="Mlenga V."/>
            <person name="Montmayeur A."/>
            <person name="Mulrain L."/>
            <person name="Navidi A."/>
            <person name="Naylor J."/>
            <person name="Negash T."/>
            <person name="Nguyen T."/>
            <person name="Nguyen N."/>
            <person name="Nicol R."/>
            <person name="Norbu C."/>
            <person name="Norbu N."/>
            <person name="Novod N."/>
            <person name="O'Neill B."/>
            <person name="Osman S."/>
            <person name="Markiewicz E."/>
            <person name="Oyono O.L."/>
            <person name="Patti C."/>
            <person name="Phunkhang P."/>
            <person name="Pierre F."/>
            <person name="Priest M."/>
            <person name="Raghuraman S."/>
            <person name="Rege F."/>
            <person name="Reyes R."/>
            <person name="Rise C."/>
            <person name="Rogov P."/>
            <person name="Ross K."/>
            <person name="Ryan E."/>
            <person name="Settipalli S."/>
            <person name="Shea T."/>
            <person name="Sherpa N."/>
            <person name="Shi L."/>
            <person name="Shih D."/>
            <person name="Sparrow T."/>
            <person name="Spaulding J."/>
            <person name="Stalker J."/>
            <person name="Stange-Thomann N."/>
            <person name="Stavropoulos S."/>
            <person name="Stone C."/>
            <person name="Strader C."/>
            <person name="Tesfaye S."/>
            <person name="Thomson T."/>
            <person name="Thoulutsang Y."/>
            <person name="Thoulutsang D."/>
            <person name="Topham K."/>
            <person name="Topping I."/>
            <person name="Tsamla T."/>
            <person name="Vassiliev H."/>
            <person name="Vo A."/>
            <person name="Wangchuk T."/>
            <person name="Wangdi T."/>
            <person name="Weiand M."/>
            <person name="Wilkinson J."/>
            <person name="Wilson A."/>
            <person name="Yadav S."/>
            <person name="Young G."/>
            <person name="Yu Q."/>
            <person name="Zembek L."/>
            <person name="Zhong D."/>
            <person name="Zimmer A."/>
            <person name="Zwirko Z."/>
            <person name="Jaffe D.B."/>
            <person name="Alvarez P."/>
            <person name="Brockman W."/>
            <person name="Butler J."/>
            <person name="Chin C."/>
            <person name="Gnerre S."/>
            <person name="Grabherr M."/>
            <person name="Kleber M."/>
            <person name="Mauceli E."/>
            <person name="MacCallum I."/>
        </authorList>
    </citation>
    <scope>NUCLEOTIDE SEQUENCE [LARGE SCALE GENOMIC DNA]</scope>
    <source>
        <strain evidence="2">Tucson 15287-2541.00</strain>
    </source>
</reference>
<name>B4JKJ3_DROGR</name>
<keyword evidence="2" id="KW-1185">Reference proteome</keyword>
<dbReference type="GO" id="GO:0016020">
    <property type="term" value="C:membrane"/>
    <property type="evidence" value="ECO:0007669"/>
    <property type="project" value="InterPro"/>
</dbReference>